<evidence type="ECO:0000256" key="6">
    <source>
        <dbReference type="ARBA" id="ARBA00004696"/>
    </source>
</evidence>
<dbReference type="HAMAP" id="MF_00135">
    <property type="entry name" value="PRAI"/>
    <property type="match status" value="1"/>
</dbReference>
<evidence type="ECO:0000256" key="17">
    <source>
        <dbReference type="ARBA" id="ARBA00022909"/>
    </source>
</evidence>
<keyword evidence="17" id="KW-0289">Folate biosynthesis</keyword>
<keyword evidence="19" id="KW-0057">Aromatic amino acid biosynthesis</keyword>
<keyword evidence="22" id="KW-0511">Multifunctional enzyme</keyword>
<dbReference type="EC" id="4.1.1.48" evidence="11"/>
<evidence type="ECO:0000256" key="9">
    <source>
        <dbReference type="ARBA" id="ARBA00009562"/>
    </source>
</evidence>
<dbReference type="Pfam" id="PF00697">
    <property type="entry name" value="PRAI"/>
    <property type="match status" value="1"/>
</dbReference>
<dbReference type="InterPro" id="IPR015890">
    <property type="entry name" value="Chorismate_C"/>
</dbReference>
<dbReference type="InterPro" id="IPR017926">
    <property type="entry name" value="GATASE"/>
</dbReference>
<dbReference type="EC" id="4.1.3.27" evidence="10"/>
<feature type="domain" description="Chorismate-utilising enzyme C-terminal" evidence="29">
    <location>
        <begin position="242"/>
        <end position="495"/>
    </location>
</feature>
<dbReference type="UniPathway" id="UPA00077">
    <property type="reaction ID" value="UER00149"/>
</dbReference>
<evidence type="ECO:0000256" key="13">
    <source>
        <dbReference type="ARBA" id="ARBA00018819"/>
    </source>
</evidence>
<organism evidence="32 33">
    <name type="scientific">Allomyces macrogynus (strain ATCC 38327)</name>
    <name type="common">Allomyces javanicus var. macrogynus</name>
    <dbReference type="NCBI Taxonomy" id="578462"/>
    <lineage>
        <taxon>Eukaryota</taxon>
        <taxon>Fungi</taxon>
        <taxon>Fungi incertae sedis</taxon>
        <taxon>Blastocladiomycota</taxon>
        <taxon>Blastocladiomycetes</taxon>
        <taxon>Blastocladiales</taxon>
        <taxon>Blastocladiaceae</taxon>
        <taxon>Allomyces</taxon>
    </lineage>
</organism>
<dbReference type="EC" id="5.3.1.24" evidence="12"/>
<dbReference type="Gene3D" id="3.60.120.10">
    <property type="entry name" value="Anthranilate synthase"/>
    <property type="match status" value="1"/>
</dbReference>
<proteinExistence type="inferred from homology"/>
<comment type="pathway">
    <text evidence="6">Amino-acid biosynthesis; L-tryptophan biosynthesis; L-tryptophan from chorismate: step 4/5.</text>
</comment>
<accession>A0A0L0S6C3</accession>
<dbReference type="PRINTS" id="PR00097">
    <property type="entry name" value="ANTSNTHASEII"/>
</dbReference>
<dbReference type="UniPathway" id="UPA00035">
    <property type="reaction ID" value="UER00040"/>
</dbReference>
<feature type="domain" description="N-(5'phosphoribosyl) anthranilate isomerase (PRAI)" evidence="30">
    <location>
        <begin position="1170"/>
        <end position="1354"/>
    </location>
</feature>
<dbReference type="eggNOG" id="KOG4202">
    <property type="taxonomic scope" value="Eukaryota"/>
</dbReference>
<comment type="catalytic activity">
    <reaction evidence="3">
        <text>1-(2-carboxyphenylamino)-1-deoxy-D-ribulose 5-phosphate + H(+) = (1S,2R)-1-C-(indol-3-yl)glycerol 3-phosphate + CO2 + H2O</text>
        <dbReference type="Rhea" id="RHEA:23476"/>
        <dbReference type="ChEBI" id="CHEBI:15377"/>
        <dbReference type="ChEBI" id="CHEBI:15378"/>
        <dbReference type="ChEBI" id="CHEBI:16526"/>
        <dbReference type="ChEBI" id="CHEBI:58613"/>
        <dbReference type="ChEBI" id="CHEBI:58866"/>
        <dbReference type="EC" id="4.1.1.48"/>
    </reaction>
</comment>
<evidence type="ECO:0000256" key="12">
    <source>
        <dbReference type="ARBA" id="ARBA00012572"/>
    </source>
</evidence>
<dbReference type="PRINTS" id="PR00096">
    <property type="entry name" value="GATASE"/>
</dbReference>
<dbReference type="InterPro" id="IPR013798">
    <property type="entry name" value="Indole-3-glycerol_P_synth_dom"/>
</dbReference>
<keyword evidence="18" id="KW-0315">Glutamine amidotransferase</keyword>
<dbReference type="eggNOG" id="KOG4201">
    <property type="taxonomic scope" value="Eukaryota"/>
</dbReference>
<evidence type="ECO:0000259" key="27">
    <source>
        <dbReference type="Pfam" id="PF00117"/>
    </source>
</evidence>
<dbReference type="eggNOG" id="KOG0026">
    <property type="taxonomic scope" value="Eukaryota"/>
</dbReference>
<dbReference type="InterPro" id="IPR011060">
    <property type="entry name" value="RibuloseP-bd_barrel"/>
</dbReference>
<evidence type="ECO:0000256" key="22">
    <source>
        <dbReference type="ARBA" id="ARBA00023268"/>
    </source>
</evidence>
<dbReference type="VEuPathDB" id="FungiDB:AMAG_04963"/>
<evidence type="ECO:0000259" key="28">
    <source>
        <dbReference type="Pfam" id="PF00218"/>
    </source>
</evidence>
<dbReference type="InterPro" id="IPR006221">
    <property type="entry name" value="TrpG/PapA_dom"/>
</dbReference>
<dbReference type="InterPro" id="IPR001468">
    <property type="entry name" value="Indole-3-GlycerolPSynthase_CS"/>
</dbReference>
<dbReference type="SUPFAM" id="SSF56322">
    <property type="entry name" value="ADC synthase"/>
    <property type="match status" value="1"/>
</dbReference>
<keyword evidence="21" id="KW-0456">Lyase</keyword>
<dbReference type="InterPro" id="IPR029062">
    <property type="entry name" value="Class_I_gatase-like"/>
</dbReference>
<evidence type="ECO:0000256" key="7">
    <source>
        <dbReference type="ARBA" id="ARBA00004873"/>
    </source>
</evidence>
<name>A0A0L0S6C3_ALLM3</name>
<dbReference type="NCBIfam" id="TIGR00564">
    <property type="entry name" value="trpE_most"/>
    <property type="match status" value="1"/>
</dbReference>
<dbReference type="GO" id="GO:0046820">
    <property type="term" value="F:4-amino-4-deoxychorismate synthase activity"/>
    <property type="evidence" value="ECO:0007669"/>
    <property type="project" value="UniProtKB-EC"/>
</dbReference>
<comment type="catalytic activity">
    <reaction evidence="25">
        <text>chorismate + L-glutamine = anthranilate + pyruvate + L-glutamate + H(+)</text>
        <dbReference type="Rhea" id="RHEA:21732"/>
        <dbReference type="ChEBI" id="CHEBI:15361"/>
        <dbReference type="ChEBI" id="CHEBI:15378"/>
        <dbReference type="ChEBI" id="CHEBI:16567"/>
        <dbReference type="ChEBI" id="CHEBI:29748"/>
        <dbReference type="ChEBI" id="CHEBI:29985"/>
        <dbReference type="ChEBI" id="CHEBI:58359"/>
        <dbReference type="EC" id="4.1.3.27"/>
    </reaction>
</comment>
<reference evidence="33" key="2">
    <citation type="submission" date="2009-11" db="EMBL/GenBank/DDBJ databases">
        <title>The Genome Sequence of Allomyces macrogynus strain ATCC 38327.</title>
        <authorList>
            <consortium name="The Broad Institute Genome Sequencing Platform"/>
            <person name="Russ C."/>
            <person name="Cuomo C."/>
            <person name="Shea T."/>
            <person name="Young S.K."/>
            <person name="Zeng Q."/>
            <person name="Koehrsen M."/>
            <person name="Haas B."/>
            <person name="Borodovsky M."/>
            <person name="Guigo R."/>
            <person name="Alvarado L."/>
            <person name="Berlin A."/>
            <person name="Borenstein D."/>
            <person name="Chen Z."/>
            <person name="Engels R."/>
            <person name="Freedman E."/>
            <person name="Gellesch M."/>
            <person name="Goldberg J."/>
            <person name="Griggs A."/>
            <person name="Gujja S."/>
            <person name="Heiman D."/>
            <person name="Hepburn T."/>
            <person name="Howarth C."/>
            <person name="Jen D."/>
            <person name="Larson L."/>
            <person name="Lewis B."/>
            <person name="Mehta T."/>
            <person name="Park D."/>
            <person name="Pearson M."/>
            <person name="Roberts A."/>
            <person name="Saif S."/>
            <person name="Shenoy N."/>
            <person name="Sisk P."/>
            <person name="Stolte C."/>
            <person name="Sykes S."/>
            <person name="Walk T."/>
            <person name="White J."/>
            <person name="Yandava C."/>
            <person name="Burger G."/>
            <person name="Gray M.W."/>
            <person name="Holland P.W.H."/>
            <person name="King N."/>
            <person name="Lang F.B.F."/>
            <person name="Roger A.J."/>
            <person name="Ruiz-Trillo I."/>
            <person name="Lander E."/>
            <person name="Nusbaum C."/>
        </authorList>
    </citation>
    <scope>NUCLEOTIDE SEQUENCE [LARGE SCALE GENOMIC DNA]</scope>
    <source>
        <strain evidence="33">ATCC 38327</strain>
    </source>
</reference>
<comment type="catalytic activity">
    <reaction evidence="2">
        <text>N-(5-phospho-beta-D-ribosyl)anthranilate = 1-(2-carboxyphenylamino)-1-deoxy-D-ribulose 5-phosphate</text>
        <dbReference type="Rhea" id="RHEA:21540"/>
        <dbReference type="ChEBI" id="CHEBI:18277"/>
        <dbReference type="ChEBI" id="CHEBI:58613"/>
        <dbReference type="EC" id="5.3.1.24"/>
    </reaction>
</comment>
<comment type="pathway">
    <text evidence="8">Cofactor biosynthesis; tetrahydrofolate biosynthesis; 4-aminobenzoate from chorismate: step 1/2.</text>
</comment>
<evidence type="ECO:0000256" key="16">
    <source>
        <dbReference type="ARBA" id="ARBA00022822"/>
    </source>
</evidence>
<dbReference type="PANTHER" id="PTHR11236:SF9">
    <property type="entry name" value="ANTHRANILATE SYNTHASE COMPONENT 1"/>
    <property type="match status" value="1"/>
</dbReference>
<keyword evidence="15" id="KW-0210">Decarboxylase</keyword>
<comment type="catalytic activity">
    <reaction evidence="1">
        <text>chorismate + L-glutamine = 4-amino-4-deoxychorismate + L-glutamate</text>
        <dbReference type="Rhea" id="RHEA:11672"/>
        <dbReference type="ChEBI" id="CHEBI:29748"/>
        <dbReference type="ChEBI" id="CHEBI:29985"/>
        <dbReference type="ChEBI" id="CHEBI:58359"/>
        <dbReference type="ChEBI" id="CHEBI:58406"/>
        <dbReference type="EC" id="2.6.1.85"/>
    </reaction>
</comment>
<dbReference type="Pfam" id="PF00117">
    <property type="entry name" value="GATase"/>
    <property type="match status" value="1"/>
</dbReference>
<dbReference type="InterPro" id="IPR005256">
    <property type="entry name" value="Anth_synth_I_PabB"/>
</dbReference>
<evidence type="ECO:0000256" key="3">
    <source>
        <dbReference type="ARBA" id="ARBA00001633"/>
    </source>
</evidence>
<protein>
    <recommendedName>
        <fullName evidence="13">Multifunctional tryptophan biosynthesis protein</fullName>
        <ecNumber evidence="11">4.1.1.48</ecNumber>
        <ecNumber evidence="10">4.1.3.27</ecNumber>
        <ecNumber evidence="12">5.3.1.24</ecNumber>
    </recommendedName>
    <alternativeName>
        <fullName evidence="23">Para-aminobenzoate synthase</fullName>
    </alternativeName>
    <alternativeName>
        <fullName evidence="24">p-aminobenzoic acid synthase</fullName>
    </alternativeName>
</protein>
<dbReference type="Pfam" id="PF04715">
    <property type="entry name" value="Anth_synt_I_N"/>
    <property type="match status" value="1"/>
</dbReference>
<evidence type="ECO:0000256" key="14">
    <source>
        <dbReference type="ARBA" id="ARBA00022605"/>
    </source>
</evidence>
<evidence type="ECO:0000259" key="30">
    <source>
        <dbReference type="Pfam" id="PF00697"/>
    </source>
</evidence>
<feature type="domain" description="Glutamine amidotransferase" evidence="27">
    <location>
        <begin position="572"/>
        <end position="754"/>
    </location>
</feature>
<keyword evidence="14" id="KW-0028">Amino-acid biosynthesis</keyword>
<comment type="pathway">
    <text evidence="7">Amino-acid biosynthesis; L-tryptophan biosynthesis; L-tryptophan from chorismate: step 1/5.</text>
</comment>
<dbReference type="STRING" id="578462.A0A0L0S6C3"/>
<evidence type="ECO:0000259" key="29">
    <source>
        <dbReference type="Pfam" id="PF00425"/>
    </source>
</evidence>
<dbReference type="GO" id="GO:0046656">
    <property type="term" value="P:folic acid biosynthetic process"/>
    <property type="evidence" value="ECO:0007669"/>
    <property type="project" value="UniProtKB-KW"/>
</dbReference>
<dbReference type="InterPro" id="IPR013785">
    <property type="entry name" value="Aldolase_TIM"/>
</dbReference>
<dbReference type="GO" id="GO:0004049">
    <property type="term" value="F:anthranilate synthase activity"/>
    <property type="evidence" value="ECO:0007669"/>
    <property type="project" value="UniProtKB-EC"/>
</dbReference>
<dbReference type="CDD" id="cd00331">
    <property type="entry name" value="IGPS"/>
    <property type="match status" value="1"/>
</dbReference>
<evidence type="ECO:0000256" key="18">
    <source>
        <dbReference type="ARBA" id="ARBA00022962"/>
    </source>
</evidence>
<feature type="domain" description="Anthranilate synthase component I N-terminal" evidence="31">
    <location>
        <begin position="43"/>
        <end position="172"/>
    </location>
</feature>
<keyword evidence="33" id="KW-1185">Reference proteome</keyword>
<evidence type="ECO:0000259" key="31">
    <source>
        <dbReference type="Pfam" id="PF04715"/>
    </source>
</evidence>
<dbReference type="InterPro" id="IPR001240">
    <property type="entry name" value="PRAI_dom"/>
</dbReference>
<dbReference type="FunFam" id="3.20.20.70:FF:000024">
    <property type="entry name" value="Indole-3-glycerol phosphate synthase"/>
    <property type="match status" value="1"/>
</dbReference>
<dbReference type="PANTHER" id="PTHR11236">
    <property type="entry name" value="AMINOBENZOATE/ANTHRANILATE SYNTHASE"/>
    <property type="match status" value="1"/>
</dbReference>
<evidence type="ECO:0000256" key="24">
    <source>
        <dbReference type="ARBA" id="ARBA00031904"/>
    </source>
</evidence>
<reference evidence="32 33" key="1">
    <citation type="submission" date="2009-11" db="EMBL/GenBank/DDBJ databases">
        <title>Annotation of Allomyces macrogynus ATCC 38327.</title>
        <authorList>
            <consortium name="The Broad Institute Genome Sequencing Platform"/>
            <person name="Russ C."/>
            <person name="Cuomo C."/>
            <person name="Burger G."/>
            <person name="Gray M.W."/>
            <person name="Holland P.W.H."/>
            <person name="King N."/>
            <person name="Lang F.B.F."/>
            <person name="Roger A.J."/>
            <person name="Ruiz-Trillo I."/>
            <person name="Young S.K."/>
            <person name="Zeng Q."/>
            <person name="Gargeya S."/>
            <person name="Fitzgerald M."/>
            <person name="Haas B."/>
            <person name="Abouelleil A."/>
            <person name="Alvarado L."/>
            <person name="Arachchi H.M."/>
            <person name="Berlin A."/>
            <person name="Chapman S.B."/>
            <person name="Gearin G."/>
            <person name="Goldberg J."/>
            <person name="Griggs A."/>
            <person name="Gujja S."/>
            <person name="Hansen M."/>
            <person name="Heiman D."/>
            <person name="Howarth C."/>
            <person name="Larimer J."/>
            <person name="Lui A."/>
            <person name="MacDonald P.J.P."/>
            <person name="McCowen C."/>
            <person name="Montmayeur A."/>
            <person name="Murphy C."/>
            <person name="Neiman D."/>
            <person name="Pearson M."/>
            <person name="Priest M."/>
            <person name="Roberts A."/>
            <person name="Saif S."/>
            <person name="Shea T."/>
            <person name="Sisk P."/>
            <person name="Stolte C."/>
            <person name="Sykes S."/>
            <person name="Wortman J."/>
            <person name="Nusbaum C."/>
            <person name="Birren B."/>
        </authorList>
    </citation>
    <scope>NUCLEOTIDE SEQUENCE [LARGE SCALE GENOMIC DNA]</scope>
    <source>
        <strain evidence="32 33">ATCC 38327</strain>
    </source>
</reference>
<dbReference type="GO" id="GO:0004425">
    <property type="term" value="F:indole-3-glycerol-phosphate synthase activity"/>
    <property type="evidence" value="ECO:0007669"/>
    <property type="project" value="UniProtKB-EC"/>
</dbReference>
<dbReference type="CDD" id="cd00405">
    <property type="entry name" value="PRAI"/>
    <property type="match status" value="1"/>
</dbReference>
<feature type="region of interest" description="Disordered" evidence="26">
    <location>
        <begin position="797"/>
        <end position="820"/>
    </location>
</feature>
<evidence type="ECO:0000256" key="15">
    <source>
        <dbReference type="ARBA" id="ARBA00022793"/>
    </source>
</evidence>
<dbReference type="GO" id="GO:0004640">
    <property type="term" value="F:phosphoribosylanthranilate isomerase activity"/>
    <property type="evidence" value="ECO:0007669"/>
    <property type="project" value="UniProtKB-EC"/>
</dbReference>
<comment type="similarity">
    <text evidence="9">Belongs to the anthranilate synthase component I family.</text>
</comment>
<dbReference type="SUPFAM" id="SSF52317">
    <property type="entry name" value="Class I glutamine amidotransferase-like"/>
    <property type="match status" value="1"/>
</dbReference>
<dbReference type="InterPro" id="IPR005801">
    <property type="entry name" value="ADC_synthase"/>
</dbReference>
<evidence type="ECO:0000256" key="11">
    <source>
        <dbReference type="ARBA" id="ARBA00012362"/>
    </source>
</evidence>
<evidence type="ECO:0000256" key="4">
    <source>
        <dbReference type="ARBA" id="ARBA00003272"/>
    </source>
</evidence>
<dbReference type="SUPFAM" id="SSF51366">
    <property type="entry name" value="Ribulose-phoshate binding barrel"/>
    <property type="match status" value="2"/>
</dbReference>
<evidence type="ECO:0000313" key="32">
    <source>
        <dbReference type="EMBL" id="KNE58148.1"/>
    </source>
</evidence>
<dbReference type="Gene3D" id="3.40.50.880">
    <property type="match status" value="1"/>
</dbReference>
<feature type="domain" description="Indole-3-glycerol phosphate synthase" evidence="28">
    <location>
        <begin position="823"/>
        <end position="1087"/>
    </location>
</feature>
<evidence type="ECO:0000256" key="26">
    <source>
        <dbReference type="SAM" id="MobiDB-lite"/>
    </source>
</evidence>
<dbReference type="EMBL" id="GG745332">
    <property type="protein sequence ID" value="KNE58148.1"/>
    <property type="molecule type" value="Genomic_DNA"/>
</dbReference>
<dbReference type="InterPro" id="IPR019999">
    <property type="entry name" value="Anth_synth_I-like"/>
</dbReference>
<dbReference type="Pfam" id="PF00218">
    <property type="entry name" value="IGPS"/>
    <property type="match status" value="1"/>
</dbReference>
<evidence type="ECO:0000313" key="33">
    <source>
        <dbReference type="Proteomes" id="UP000054350"/>
    </source>
</evidence>
<evidence type="ECO:0000256" key="8">
    <source>
        <dbReference type="ARBA" id="ARBA00005009"/>
    </source>
</evidence>
<dbReference type="NCBIfam" id="TIGR00566">
    <property type="entry name" value="trpG_papA"/>
    <property type="match status" value="1"/>
</dbReference>
<dbReference type="PROSITE" id="PS51273">
    <property type="entry name" value="GATASE_TYPE_1"/>
    <property type="match status" value="1"/>
</dbReference>
<dbReference type="Pfam" id="PF00425">
    <property type="entry name" value="Chorismate_bind"/>
    <property type="match status" value="1"/>
</dbReference>
<dbReference type="InterPro" id="IPR006805">
    <property type="entry name" value="Anth_synth_I_N"/>
</dbReference>
<dbReference type="FunFam" id="3.40.50.880:FF:000031">
    <property type="entry name" value="Multifunctional tryptophan biosynthesis protein"/>
    <property type="match status" value="1"/>
</dbReference>
<keyword evidence="20" id="KW-0413">Isomerase</keyword>
<evidence type="ECO:0000256" key="1">
    <source>
        <dbReference type="ARBA" id="ARBA00001000"/>
    </source>
</evidence>
<dbReference type="eggNOG" id="KOG1223">
    <property type="taxonomic scope" value="Eukaryota"/>
</dbReference>
<dbReference type="PROSITE" id="PS00614">
    <property type="entry name" value="IGPS"/>
    <property type="match status" value="1"/>
</dbReference>
<comment type="pathway">
    <text evidence="5">Amino-acid biosynthesis; L-tryptophan biosynthesis; L-tryptophan from chorismate: step 3/5.</text>
</comment>
<evidence type="ECO:0000256" key="23">
    <source>
        <dbReference type="ARBA" id="ARBA00031329"/>
    </source>
</evidence>
<dbReference type="CDD" id="cd01743">
    <property type="entry name" value="GATase1_Anthranilate_Synthase"/>
    <property type="match status" value="1"/>
</dbReference>
<gene>
    <name evidence="32" type="ORF">AMAG_04963</name>
</gene>
<dbReference type="Gene3D" id="3.20.20.70">
    <property type="entry name" value="Aldolase class I"/>
    <property type="match status" value="2"/>
</dbReference>
<evidence type="ECO:0000256" key="10">
    <source>
        <dbReference type="ARBA" id="ARBA00012266"/>
    </source>
</evidence>
<evidence type="ECO:0000256" key="19">
    <source>
        <dbReference type="ARBA" id="ARBA00023141"/>
    </source>
</evidence>
<evidence type="ECO:0000256" key="20">
    <source>
        <dbReference type="ARBA" id="ARBA00023235"/>
    </source>
</evidence>
<comment type="function">
    <text evidence="4">Trifunctional enzyme bearing the Gln amidotransferase (GATase) domain of anthranilate synthase, indole-glycerolphosphate synthase, and phosphoribosylanthranilate isomerase activities.</text>
</comment>
<evidence type="ECO:0000256" key="25">
    <source>
        <dbReference type="ARBA" id="ARBA00047683"/>
    </source>
</evidence>
<keyword evidence="16" id="KW-0822">Tryptophan biosynthesis</keyword>
<dbReference type="GO" id="GO:0046654">
    <property type="term" value="P:tetrahydrofolate biosynthetic process"/>
    <property type="evidence" value="ECO:0007669"/>
    <property type="project" value="UniProtKB-UniPathway"/>
</dbReference>
<evidence type="ECO:0000256" key="2">
    <source>
        <dbReference type="ARBA" id="ARBA00001164"/>
    </source>
</evidence>
<evidence type="ECO:0000256" key="5">
    <source>
        <dbReference type="ARBA" id="ARBA00004664"/>
    </source>
</evidence>
<evidence type="ECO:0000256" key="21">
    <source>
        <dbReference type="ARBA" id="ARBA00023239"/>
    </source>
</evidence>
<dbReference type="Proteomes" id="UP000054350">
    <property type="component" value="Unassembled WGS sequence"/>
</dbReference>
<sequence length="1361" mass="147532">MSVQLQLSPAEVVDHIRPALARVRNDPTKKSVYLPVFATLSADLLTPVTAYLKVAHHADYSFLLESVQGGEKLGRYSFIGANPYEILITGDGPAYRVHGDPLIPLERELSEVEFVPVPSLPSFTGGAVGFVTFDCIQYFEPRTRRDLEDQLGLPEAVFLFCDSLVVFDHLHHVIKVVTHIKVPAADVPDSQLAAYIELKHADARARLGHLVATLTRDYVPLPPQPPIPPRHARAEPVSNVGKDGYMGFVKSLQHHIVEGDIFQAVPSQRVARPTALHPFNAYRQLRSFNPSPYMFYLHMKDFQIVGASPEMLAKVDDRKVYTHPIAGTRRRGRSAEEDDALAKDLLSDEKERAEHIMLVDLGRNDVNRICDPATVQVESLMHIEKYSHVMHIVSVVSGQLRPEQNQFTAFRSIFPAGTVSGSPKVKAIELIRDLEKTKRGIYAGAVGHFDYSGGMDTCIAIRTMVFKDGCAYLQAGGGIVYDSNQEDEYVETINKMKSSITALERAEDYYFDLQQQGSALVGPVAVANGSASADANAKAPAPVVKTYTNLPTLQSANAIYNLTPAKWTDVTLLIDNYDSFVFNVYQYLCQEGANVVVYRNDQVTLDEIKKLNLKNIVISPGPGHPADSGISLAVIKEFAGKLPILGVCLGEQAMFHLYGGTVTYAGSIVHGKTSTITHDGKGLYADLPQNFAVTRYHSLAGDKATLPDCLEVTSWTTDGLVMGVRHKEFTVEGVQYHPESVMSQHGHAMIRNFMQMRGGKWSEQDARITRGIVPSSPDVAEATTSRALPAAKAAAASDAMDVDQAPKSNGAASAKPKPKETILERIYRQRRLDVAAAQQRPGQSLAQLRQLVAVGAAASPVSFYNRLRNPPHAPAVMAEVKRASPSKGIIDGTANAPLQALEYARAGASVISVLTEPTWFKGDLADLQAVHNVLLTQMGDQRPAVLRKDFVFDEYQILEARLAGADAVLLIVAMLTDAELRQLINITRVLGMEPLVEVNSKDEMARALQLGARVVGINNRNLHTFDVDMATTTTVAQGVPKDVIVCALSGIWGRKDVEPYLAGGVQAVLVGEALMRSNDKRAFVRDLWGLPAVHVPASPRPLTFPLVKICGVRTVEHAVAAARAGADFVGIIHVPGTKRYVDVASTRSIVQALHPNPPTLPLVPRRADLVAAAAGATNAETDAAASPSTWARVASEALAGLLAAKRPLVVGVFQNQPLVEIARVVRETGIDVVQLHGDEPVEYATYLPVPVIKVTRVDTSKPAEVCDGPHHLALLDSAHGGSGQTFDWTVVPSLVAQGEGSPASERLPFLLAGGLNVDNVRRAIAVTRPFGVDVSSGIEVDGVKSVALITQFVDRAKRTEM</sequence>
<dbReference type="GO" id="GO:0000162">
    <property type="term" value="P:L-tryptophan biosynthetic process"/>
    <property type="evidence" value="ECO:0007669"/>
    <property type="project" value="UniProtKB-UniPathway"/>
</dbReference>
<dbReference type="OrthoDB" id="1865897at2759"/>